<evidence type="ECO:0000313" key="3">
    <source>
        <dbReference type="Proteomes" id="UP001138621"/>
    </source>
</evidence>
<evidence type="ECO:0000259" key="1">
    <source>
        <dbReference type="Pfam" id="PF03235"/>
    </source>
</evidence>
<dbReference type="AlphaFoldDB" id="A0A165SJT1"/>
<name>A0A165SJT1_STUST</name>
<gene>
    <name evidence="2" type="ORF">G7024_17105</name>
</gene>
<sequence length="194" mass="21626">MSRVITDFEQHLLSIIQPLHAAKWQADYRWFDLERSLARLAIDYGGLDLCPDFQRGHVWSAEQQRHFIENCLRAVVPTSAFLIQFNCSEWGDPDPESDLPVGLQCVDGLQRYTAVTEFVKGNVKPFGFTANELAGTQFSPKRMCMKVAIHGFTKRADLLSQYLALNAGGTPHSAEEIARVRALLAEAQTDGATG</sequence>
<evidence type="ECO:0000313" key="2">
    <source>
        <dbReference type="EMBL" id="MBA1306111.1"/>
    </source>
</evidence>
<reference evidence="2" key="1">
    <citation type="submission" date="2020-02" db="EMBL/GenBank/DDBJ databases">
        <title>Synteny-based analysis reveals conserved mechanism for high triclosan tolerance in Pseudomonas, as well as instances of horizontal transfer.</title>
        <authorList>
            <person name="Mcfarland A.G."/>
            <person name="Bertucci H.K."/>
            <person name="Litmann E."/>
            <person name="Shen J."/>
            <person name="Huttenhower C."/>
            <person name="Hartmann E.M."/>
        </authorList>
    </citation>
    <scope>NUCLEOTIDE SEQUENCE</scope>
    <source>
        <strain evidence="2">109A1</strain>
    </source>
</reference>
<dbReference type="InterPro" id="IPR004919">
    <property type="entry name" value="GmrSD_N"/>
</dbReference>
<dbReference type="RefSeq" id="WP_019406409.1">
    <property type="nucleotide sequence ID" value="NZ_CP078510.1"/>
</dbReference>
<feature type="domain" description="GmrSD restriction endonucleases N-terminal" evidence="1">
    <location>
        <begin position="49"/>
        <end position="121"/>
    </location>
</feature>
<dbReference type="OrthoDB" id="8094406at2"/>
<proteinExistence type="predicted"/>
<dbReference type="Pfam" id="PF03235">
    <property type="entry name" value="GmrSD_N"/>
    <property type="match status" value="1"/>
</dbReference>
<protein>
    <submittedName>
        <fullName evidence="2">DUF262 domain-containing protein</fullName>
    </submittedName>
</protein>
<dbReference type="EMBL" id="JAAMRD010000015">
    <property type="protein sequence ID" value="MBA1306111.1"/>
    <property type="molecule type" value="Genomic_DNA"/>
</dbReference>
<accession>A0A165SJT1</accession>
<comment type="caution">
    <text evidence="2">The sequence shown here is derived from an EMBL/GenBank/DDBJ whole genome shotgun (WGS) entry which is preliminary data.</text>
</comment>
<organism evidence="2 3">
    <name type="scientific">Stutzerimonas stutzeri</name>
    <name type="common">Pseudomonas stutzeri</name>
    <dbReference type="NCBI Taxonomy" id="316"/>
    <lineage>
        <taxon>Bacteria</taxon>
        <taxon>Pseudomonadati</taxon>
        <taxon>Pseudomonadota</taxon>
        <taxon>Gammaproteobacteria</taxon>
        <taxon>Pseudomonadales</taxon>
        <taxon>Pseudomonadaceae</taxon>
        <taxon>Stutzerimonas</taxon>
    </lineage>
</organism>
<dbReference type="Proteomes" id="UP001138621">
    <property type="component" value="Unassembled WGS sequence"/>
</dbReference>